<sequence length="155" mass="17413">MAIRRERHKHMQDIDIATLAPLVRRPDPTGSDTEQTEGLLRLEGVGPRTTPAKKLFFQTAINEPGTRSLPHHHGEAETAGYVAEGHGRIYYGEGYSLYVDMLPGDFAWIPPYMPHIEANMSPTERLVWMTARTPDNIVVNLDDVDDSTLEGFERA</sequence>
<name>A0AAW6TAZ0_9MICO</name>
<accession>A0AAW6TAZ0</accession>
<dbReference type="SUPFAM" id="SSF51182">
    <property type="entry name" value="RmlC-like cupins"/>
    <property type="match status" value="1"/>
</dbReference>
<reference evidence="3 4" key="1">
    <citation type="submission" date="2023-04" db="EMBL/GenBank/DDBJ databases">
        <title>Klugiella caeni sp. nov. isolated from the sludge of biochemical tank.</title>
        <authorList>
            <person name="Geng K."/>
        </authorList>
    </citation>
    <scope>NUCLEOTIDE SEQUENCE [LARGE SCALE GENOMIC DNA]</scope>
    <source>
        <strain evidence="3 4">YN-L-19</strain>
    </source>
</reference>
<dbReference type="PANTHER" id="PTHR40112">
    <property type="entry name" value="H2HPP ISOMERASE"/>
    <property type="match status" value="1"/>
</dbReference>
<evidence type="ECO:0000313" key="4">
    <source>
        <dbReference type="Proteomes" id="UP001321506"/>
    </source>
</evidence>
<dbReference type="Pfam" id="PF07883">
    <property type="entry name" value="Cupin_2"/>
    <property type="match status" value="1"/>
</dbReference>
<comment type="caution">
    <text evidence="3">The sequence shown here is derived from an EMBL/GenBank/DDBJ whole genome shotgun (WGS) entry which is preliminary data.</text>
</comment>
<dbReference type="RefSeq" id="WP_281489411.1">
    <property type="nucleotide sequence ID" value="NZ_JASATX010000006.1"/>
</dbReference>
<gene>
    <name evidence="3" type="ORF">QF206_11655</name>
</gene>
<dbReference type="Gene3D" id="2.60.120.10">
    <property type="entry name" value="Jelly Rolls"/>
    <property type="match status" value="1"/>
</dbReference>
<feature type="region of interest" description="Disordered" evidence="1">
    <location>
        <begin position="19"/>
        <end position="39"/>
    </location>
</feature>
<dbReference type="Proteomes" id="UP001321506">
    <property type="component" value="Unassembled WGS sequence"/>
</dbReference>
<dbReference type="InterPro" id="IPR013096">
    <property type="entry name" value="Cupin_2"/>
</dbReference>
<protein>
    <submittedName>
        <fullName evidence="3">Cupin domain-containing protein</fullName>
    </submittedName>
</protein>
<evidence type="ECO:0000256" key="1">
    <source>
        <dbReference type="SAM" id="MobiDB-lite"/>
    </source>
</evidence>
<organism evidence="3 4">
    <name type="scientific">Ruicaihuangia caeni</name>
    <dbReference type="NCBI Taxonomy" id="3042517"/>
    <lineage>
        <taxon>Bacteria</taxon>
        <taxon>Bacillati</taxon>
        <taxon>Actinomycetota</taxon>
        <taxon>Actinomycetes</taxon>
        <taxon>Micrococcales</taxon>
        <taxon>Microbacteriaceae</taxon>
        <taxon>Ruicaihuangia</taxon>
    </lineage>
</organism>
<dbReference type="PANTHER" id="PTHR40112:SF1">
    <property type="entry name" value="H2HPP ISOMERASE"/>
    <property type="match status" value="1"/>
</dbReference>
<dbReference type="AlphaFoldDB" id="A0AAW6TAZ0"/>
<dbReference type="InterPro" id="IPR014710">
    <property type="entry name" value="RmlC-like_jellyroll"/>
</dbReference>
<evidence type="ECO:0000313" key="3">
    <source>
        <dbReference type="EMBL" id="MDI2099619.1"/>
    </source>
</evidence>
<dbReference type="EMBL" id="JASATX010000006">
    <property type="protein sequence ID" value="MDI2099619.1"/>
    <property type="molecule type" value="Genomic_DNA"/>
</dbReference>
<feature type="domain" description="Cupin type-2" evidence="2">
    <location>
        <begin position="63"/>
        <end position="128"/>
    </location>
</feature>
<dbReference type="InterPro" id="IPR052535">
    <property type="entry name" value="Bacilysin_H2HPP_isomerase"/>
</dbReference>
<evidence type="ECO:0000259" key="2">
    <source>
        <dbReference type="Pfam" id="PF07883"/>
    </source>
</evidence>
<proteinExistence type="predicted"/>
<dbReference type="InterPro" id="IPR011051">
    <property type="entry name" value="RmlC_Cupin_sf"/>
</dbReference>
<keyword evidence="4" id="KW-1185">Reference proteome</keyword>